<proteinExistence type="predicted"/>
<evidence type="ECO:0000256" key="1">
    <source>
        <dbReference type="SAM" id="MobiDB-lite"/>
    </source>
</evidence>
<comment type="caution">
    <text evidence="2">The sequence shown here is derived from an EMBL/GenBank/DDBJ whole genome shotgun (WGS) entry which is preliminary data.</text>
</comment>
<dbReference type="Proteomes" id="UP001174909">
    <property type="component" value="Unassembled WGS sequence"/>
</dbReference>
<feature type="compositionally biased region" description="Low complexity" evidence="1">
    <location>
        <begin position="1"/>
        <end position="18"/>
    </location>
</feature>
<protein>
    <submittedName>
        <fullName evidence="2">Uncharacterized protein</fullName>
    </submittedName>
</protein>
<dbReference type="AlphaFoldDB" id="A0AA35WNY2"/>
<evidence type="ECO:0000313" key="2">
    <source>
        <dbReference type="EMBL" id="CAI8021355.1"/>
    </source>
</evidence>
<evidence type="ECO:0000313" key="3">
    <source>
        <dbReference type="Proteomes" id="UP001174909"/>
    </source>
</evidence>
<name>A0AA35WNY2_GEOBA</name>
<keyword evidence="3" id="KW-1185">Reference proteome</keyword>
<organism evidence="2 3">
    <name type="scientific">Geodia barretti</name>
    <name type="common">Barrett's horny sponge</name>
    <dbReference type="NCBI Taxonomy" id="519541"/>
    <lineage>
        <taxon>Eukaryota</taxon>
        <taxon>Metazoa</taxon>
        <taxon>Porifera</taxon>
        <taxon>Demospongiae</taxon>
        <taxon>Heteroscleromorpha</taxon>
        <taxon>Tetractinellida</taxon>
        <taxon>Astrophorina</taxon>
        <taxon>Geodiidae</taxon>
        <taxon>Geodia</taxon>
    </lineage>
</organism>
<gene>
    <name evidence="2" type="ORF">GBAR_LOCUS12674</name>
</gene>
<dbReference type="EMBL" id="CASHTH010001886">
    <property type="protein sequence ID" value="CAI8021355.1"/>
    <property type="molecule type" value="Genomic_DNA"/>
</dbReference>
<feature type="non-terminal residue" evidence="2">
    <location>
        <position position="162"/>
    </location>
</feature>
<reference evidence="2" key="1">
    <citation type="submission" date="2023-03" db="EMBL/GenBank/DDBJ databases">
        <authorList>
            <person name="Steffen K."/>
            <person name="Cardenas P."/>
        </authorList>
    </citation>
    <scope>NUCLEOTIDE SEQUENCE</scope>
</reference>
<feature type="region of interest" description="Disordered" evidence="1">
    <location>
        <begin position="1"/>
        <end position="32"/>
    </location>
</feature>
<sequence length="162" mass="17321">AAESATSSLSSSSSAVPPTSQPPLSVSTAPASSTTAITTTNIPGLRDLIKLSTSKRDIRILKESAVKFKDIGTFLLGDDTGAIVSAIAKTALGDQVEAVRMIYVQWIQEDEDHSWKKLIQCFRDVELNSLARDLELHFGLPSPSDRGKVNVQGDTLLYSSSA</sequence>
<accession>A0AA35WNY2</accession>